<dbReference type="GO" id="GO:0003677">
    <property type="term" value="F:DNA binding"/>
    <property type="evidence" value="ECO:0007669"/>
    <property type="project" value="UniProtKB-KW"/>
</dbReference>
<evidence type="ECO:0000259" key="6">
    <source>
        <dbReference type="PROSITE" id="PS50043"/>
    </source>
</evidence>
<dbReference type="PROSITE" id="PS00622">
    <property type="entry name" value="HTH_LUXR_1"/>
    <property type="match status" value="1"/>
</dbReference>
<dbReference type="GO" id="GO:0006355">
    <property type="term" value="P:regulation of DNA-templated transcription"/>
    <property type="evidence" value="ECO:0007669"/>
    <property type="project" value="InterPro"/>
</dbReference>
<gene>
    <name evidence="8" type="ORF">FHX53_002688</name>
</gene>
<evidence type="ECO:0000259" key="7">
    <source>
        <dbReference type="PROSITE" id="PS50110"/>
    </source>
</evidence>
<dbReference type="PANTHER" id="PTHR43214">
    <property type="entry name" value="TWO-COMPONENT RESPONSE REGULATOR"/>
    <property type="match status" value="1"/>
</dbReference>
<dbReference type="PROSITE" id="PS50043">
    <property type="entry name" value="HTH_LUXR_2"/>
    <property type="match status" value="1"/>
</dbReference>
<keyword evidence="3 8" id="KW-0238">DNA-binding</keyword>
<protein>
    <submittedName>
        <fullName evidence="8">DNA-binding NarL/FixJ family response regulator</fullName>
    </submittedName>
</protein>
<comment type="caution">
    <text evidence="8">The sequence shown here is derived from an EMBL/GenBank/DDBJ whole genome shotgun (WGS) entry which is preliminary data.</text>
</comment>
<dbReference type="SUPFAM" id="SSF52172">
    <property type="entry name" value="CheY-like"/>
    <property type="match status" value="1"/>
</dbReference>
<dbReference type="InterPro" id="IPR011006">
    <property type="entry name" value="CheY-like_superfamily"/>
</dbReference>
<dbReference type="InterPro" id="IPR039420">
    <property type="entry name" value="WalR-like"/>
</dbReference>
<dbReference type="CDD" id="cd06170">
    <property type="entry name" value="LuxR_C_like"/>
    <property type="match status" value="1"/>
</dbReference>
<dbReference type="InterPro" id="IPR058245">
    <property type="entry name" value="NreC/VraR/RcsB-like_REC"/>
</dbReference>
<evidence type="ECO:0000256" key="4">
    <source>
        <dbReference type="ARBA" id="ARBA00023163"/>
    </source>
</evidence>
<keyword evidence="9" id="KW-1185">Reference proteome</keyword>
<dbReference type="RefSeq" id="WP_182491889.1">
    <property type="nucleotide sequence ID" value="NZ_BAAAOV010000008.1"/>
</dbReference>
<dbReference type="EMBL" id="JACGWX010000012">
    <property type="protein sequence ID" value="MBA8849071.1"/>
    <property type="molecule type" value="Genomic_DNA"/>
</dbReference>
<dbReference type="PRINTS" id="PR00038">
    <property type="entry name" value="HTHLUXR"/>
</dbReference>
<evidence type="ECO:0000313" key="9">
    <source>
        <dbReference type="Proteomes" id="UP000585905"/>
    </source>
</evidence>
<feature type="modified residue" description="4-aspartylphosphate" evidence="5">
    <location>
        <position position="54"/>
    </location>
</feature>
<reference evidence="8 9" key="1">
    <citation type="submission" date="2020-07" db="EMBL/GenBank/DDBJ databases">
        <title>Sequencing the genomes of 1000 actinobacteria strains.</title>
        <authorList>
            <person name="Klenk H.-P."/>
        </authorList>
    </citation>
    <scope>NUCLEOTIDE SEQUENCE [LARGE SCALE GENOMIC DNA]</scope>
    <source>
        <strain evidence="8 9">DSM 19663</strain>
    </source>
</reference>
<dbReference type="GO" id="GO:0000160">
    <property type="term" value="P:phosphorelay signal transduction system"/>
    <property type="evidence" value="ECO:0007669"/>
    <property type="project" value="InterPro"/>
</dbReference>
<dbReference type="SMART" id="SM00448">
    <property type="entry name" value="REC"/>
    <property type="match status" value="1"/>
</dbReference>
<evidence type="ECO:0000313" key="8">
    <source>
        <dbReference type="EMBL" id="MBA8849071.1"/>
    </source>
</evidence>
<proteinExistence type="predicted"/>
<evidence type="ECO:0000256" key="2">
    <source>
        <dbReference type="ARBA" id="ARBA00023015"/>
    </source>
</evidence>
<dbReference type="Pfam" id="PF00196">
    <property type="entry name" value="GerE"/>
    <property type="match status" value="1"/>
</dbReference>
<dbReference type="Gene3D" id="3.40.50.2300">
    <property type="match status" value="1"/>
</dbReference>
<name>A0A839E918_9MICO</name>
<feature type="domain" description="HTH luxR-type" evidence="6">
    <location>
        <begin position="138"/>
        <end position="203"/>
    </location>
</feature>
<dbReference type="InterPro" id="IPR000792">
    <property type="entry name" value="Tscrpt_reg_LuxR_C"/>
</dbReference>
<organism evidence="8 9">
    <name type="scientific">Microcella alkalica</name>
    <dbReference type="NCBI Taxonomy" id="355930"/>
    <lineage>
        <taxon>Bacteria</taxon>
        <taxon>Bacillati</taxon>
        <taxon>Actinomycetota</taxon>
        <taxon>Actinomycetes</taxon>
        <taxon>Micrococcales</taxon>
        <taxon>Microbacteriaceae</taxon>
        <taxon>Microcella</taxon>
    </lineage>
</organism>
<sequence length="205" mass="21635">MIRVLVADDHAVVRAGIVALLDDVDGIEVVGQAADGLAAVEEARRLRPDLVVLDVRMPGATGDVATARIRAELPGTRVLILTTYESDSTIIAAIEAGASGYLLKAAPAEELVEGVRSVARGETALSPAIAAQLVARLRAPAPAELTPRELDVLRLVAAGCSNRVIGERLFIGEATVKSHLLRVFEKLGVHDRTRAVTLAMERGLL</sequence>
<dbReference type="InterPro" id="IPR001789">
    <property type="entry name" value="Sig_transdc_resp-reg_receiver"/>
</dbReference>
<dbReference type="SUPFAM" id="SSF46894">
    <property type="entry name" value="C-terminal effector domain of the bipartite response regulators"/>
    <property type="match status" value="1"/>
</dbReference>
<evidence type="ECO:0000256" key="3">
    <source>
        <dbReference type="ARBA" id="ARBA00023125"/>
    </source>
</evidence>
<dbReference type="Proteomes" id="UP000585905">
    <property type="component" value="Unassembled WGS sequence"/>
</dbReference>
<evidence type="ECO:0000256" key="5">
    <source>
        <dbReference type="PROSITE-ProRule" id="PRU00169"/>
    </source>
</evidence>
<dbReference type="Pfam" id="PF00072">
    <property type="entry name" value="Response_reg"/>
    <property type="match status" value="1"/>
</dbReference>
<keyword evidence="4" id="KW-0804">Transcription</keyword>
<dbReference type="PROSITE" id="PS50110">
    <property type="entry name" value="RESPONSE_REGULATORY"/>
    <property type="match status" value="1"/>
</dbReference>
<keyword evidence="1 5" id="KW-0597">Phosphoprotein</keyword>
<keyword evidence="2" id="KW-0805">Transcription regulation</keyword>
<dbReference type="InterPro" id="IPR016032">
    <property type="entry name" value="Sig_transdc_resp-reg_C-effctor"/>
</dbReference>
<evidence type="ECO:0000256" key="1">
    <source>
        <dbReference type="ARBA" id="ARBA00022553"/>
    </source>
</evidence>
<accession>A0A839E918</accession>
<dbReference type="AlphaFoldDB" id="A0A839E918"/>
<dbReference type="CDD" id="cd17535">
    <property type="entry name" value="REC_NarL-like"/>
    <property type="match status" value="1"/>
</dbReference>
<dbReference type="SMART" id="SM00421">
    <property type="entry name" value="HTH_LUXR"/>
    <property type="match status" value="1"/>
</dbReference>
<dbReference type="PANTHER" id="PTHR43214:SF24">
    <property type="entry name" value="TRANSCRIPTIONAL REGULATORY PROTEIN NARL-RELATED"/>
    <property type="match status" value="1"/>
</dbReference>
<feature type="domain" description="Response regulatory" evidence="7">
    <location>
        <begin position="3"/>
        <end position="119"/>
    </location>
</feature>